<keyword evidence="3" id="KW-1185">Reference proteome</keyword>
<accession>A0ABW6K8D1</accession>
<comment type="caution">
    <text evidence="2">The sequence shown here is derived from an EMBL/GenBank/DDBJ whole genome shotgun (WGS) entry which is preliminary data.</text>
</comment>
<dbReference type="SUPFAM" id="SSF55729">
    <property type="entry name" value="Acyl-CoA N-acyltransferases (Nat)"/>
    <property type="match status" value="1"/>
</dbReference>
<dbReference type="RefSeq" id="WP_389359648.1">
    <property type="nucleotide sequence ID" value="NZ_JBIACK010000002.1"/>
</dbReference>
<reference evidence="2 3" key="1">
    <citation type="submission" date="2024-08" db="EMBL/GenBank/DDBJ databases">
        <title>Two novel Cytobacillus novel species.</title>
        <authorList>
            <person name="Liu G."/>
        </authorList>
    </citation>
    <scope>NUCLEOTIDE SEQUENCE [LARGE SCALE GENOMIC DNA]</scope>
    <source>
        <strain evidence="2 3">FJAT-54145</strain>
    </source>
</reference>
<dbReference type="Proteomes" id="UP001601059">
    <property type="component" value="Unassembled WGS sequence"/>
</dbReference>
<evidence type="ECO:0000313" key="2">
    <source>
        <dbReference type="EMBL" id="MFE8700461.1"/>
    </source>
</evidence>
<dbReference type="Gene3D" id="3.40.630.30">
    <property type="match status" value="1"/>
</dbReference>
<dbReference type="InterPro" id="IPR016181">
    <property type="entry name" value="Acyl_CoA_acyltransferase"/>
</dbReference>
<dbReference type="EC" id="2.3.-.-" evidence="2"/>
<dbReference type="Pfam" id="PF00583">
    <property type="entry name" value="Acetyltransf_1"/>
    <property type="match status" value="1"/>
</dbReference>
<organism evidence="2 3">
    <name type="scientific">Cytobacillus spartinae</name>
    <dbReference type="NCBI Taxonomy" id="3299023"/>
    <lineage>
        <taxon>Bacteria</taxon>
        <taxon>Bacillati</taxon>
        <taxon>Bacillota</taxon>
        <taxon>Bacilli</taxon>
        <taxon>Bacillales</taxon>
        <taxon>Bacillaceae</taxon>
        <taxon>Cytobacillus</taxon>
    </lineage>
</organism>
<dbReference type="InterPro" id="IPR000182">
    <property type="entry name" value="GNAT_dom"/>
</dbReference>
<dbReference type="PROSITE" id="PS51186">
    <property type="entry name" value="GNAT"/>
    <property type="match status" value="1"/>
</dbReference>
<proteinExistence type="predicted"/>
<keyword evidence="2" id="KW-0012">Acyltransferase</keyword>
<feature type="domain" description="N-acetyltransferase" evidence="1">
    <location>
        <begin position="7"/>
        <end position="159"/>
    </location>
</feature>
<sequence>MNSQKQIRLKRYTAEFNEKLGEFELPAEQEQFTAMPIEMLEVTEERHPIVILSDWEPVGFFVLHSSERVKEYSDNPKAMLLTALSINYAQQGKGYANKGMSLLRDFITQEFPNCNEVVLAVNHKNIPAQKLYEKVGFTDTYRRKIGRIGEQYIYSLTLG</sequence>
<evidence type="ECO:0000259" key="1">
    <source>
        <dbReference type="PROSITE" id="PS51186"/>
    </source>
</evidence>
<gene>
    <name evidence="2" type="ORF">ACFYKX_07540</name>
</gene>
<keyword evidence="2" id="KW-0808">Transferase</keyword>
<dbReference type="EMBL" id="JBIACK010000002">
    <property type="protein sequence ID" value="MFE8700461.1"/>
    <property type="molecule type" value="Genomic_DNA"/>
</dbReference>
<name>A0ABW6K8D1_9BACI</name>
<evidence type="ECO:0000313" key="3">
    <source>
        <dbReference type="Proteomes" id="UP001601059"/>
    </source>
</evidence>
<protein>
    <submittedName>
        <fullName evidence="2">GNAT family N-acetyltransferase</fullName>
        <ecNumber evidence="2">2.3.-.-</ecNumber>
    </submittedName>
</protein>
<dbReference type="GO" id="GO:0016746">
    <property type="term" value="F:acyltransferase activity"/>
    <property type="evidence" value="ECO:0007669"/>
    <property type="project" value="UniProtKB-KW"/>
</dbReference>